<dbReference type="GeneID" id="73339318"/>
<keyword evidence="3" id="KW-1185">Reference proteome</keyword>
<evidence type="ECO:0000256" key="1">
    <source>
        <dbReference type="SAM" id="MobiDB-lite"/>
    </source>
</evidence>
<proteinExistence type="predicted"/>
<feature type="region of interest" description="Disordered" evidence="1">
    <location>
        <begin position="403"/>
        <end position="454"/>
    </location>
</feature>
<feature type="region of interest" description="Disordered" evidence="1">
    <location>
        <begin position="347"/>
        <end position="380"/>
    </location>
</feature>
<evidence type="ECO:0000313" key="3">
    <source>
        <dbReference type="Proteomes" id="UP000830671"/>
    </source>
</evidence>
<sequence length="468" mass="51100">MDATHRLIIHKAASHFGVTAVVSFSEKRGRKAGFGPPFSYLEAFRDHGHYQRALSGDLELYQLCDVSAMMPPPLPATLAPGMAQQILFLIADSFVITTFRVTAKSARGAVRIVVVKMPGQVDLTLAHRYPEHARSNLIRAQCHSCEYVALMNYQALYATHPSWCLNANGLNAVPATLQITSADDERNTSTTALTKSRYVNQKFLSEQRLLSFADRLIEPLVGLSQYAIASRREMEETLSHQVYRLPGIPTPSSPQDTRHPAFSCRLDELLPRFVDGLSSLTNQTPYIHTLHSNTMTAEVSHGRGGAGNMAVDDTQYVDGEVVRTGPEGSQGTGAFSAGRGAHRLITQPAKRHRRNRPLGRCPAPNHAHSPPHDVFSCAGNIGDAKKEPALRSDKDLVPEEAYRPSMEGQDYHVGRGGAGNAVETEKSAAHKDIDHEKKAAAQARADGHSSVSVADKLKAKILAPFHKK</sequence>
<dbReference type="PANTHER" id="PTHR34693:SF1">
    <property type="entry name" value="PROTEIN PAR32"/>
    <property type="match status" value="1"/>
</dbReference>
<protein>
    <submittedName>
        <fullName evidence="2">Uncharacterized protein</fullName>
    </submittedName>
</protein>
<dbReference type="RefSeq" id="XP_049141451.1">
    <property type="nucleotide sequence ID" value="XM_049284308.1"/>
</dbReference>
<reference evidence="2" key="1">
    <citation type="journal article" date="2021" name="Mol. Plant Microbe Interact.">
        <title>Complete Genome Sequence of the Plant-Pathogenic Fungus Colletotrichum lupini.</title>
        <authorList>
            <person name="Baroncelli R."/>
            <person name="Pensec F."/>
            <person name="Da Lio D."/>
            <person name="Boufleur T."/>
            <person name="Vicente I."/>
            <person name="Sarrocco S."/>
            <person name="Picot A."/>
            <person name="Baraldi E."/>
            <person name="Sukno S."/>
            <person name="Thon M."/>
            <person name="Le Floch G."/>
        </authorList>
    </citation>
    <scope>NUCLEOTIDE SEQUENCE</scope>
    <source>
        <strain evidence="2">IMI 504893</strain>
    </source>
</reference>
<gene>
    <name evidence="2" type="ORF">CLUP02_05300</name>
</gene>
<dbReference type="EMBL" id="CP019475">
    <property type="protein sequence ID" value="UQC79820.1"/>
    <property type="molecule type" value="Genomic_DNA"/>
</dbReference>
<dbReference type="AlphaFoldDB" id="A0A9Q8WEM8"/>
<dbReference type="PANTHER" id="PTHR34693">
    <property type="entry name" value="PROTEIN PAR32"/>
    <property type="match status" value="1"/>
</dbReference>
<organism evidence="2 3">
    <name type="scientific">Colletotrichum lupini</name>
    <dbReference type="NCBI Taxonomy" id="145971"/>
    <lineage>
        <taxon>Eukaryota</taxon>
        <taxon>Fungi</taxon>
        <taxon>Dikarya</taxon>
        <taxon>Ascomycota</taxon>
        <taxon>Pezizomycotina</taxon>
        <taxon>Sordariomycetes</taxon>
        <taxon>Hypocreomycetidae</taxon>
        <taxon>Glomerellales</taxon>
        <taxon>Glomerellaceae</taxon>
        <taxon>Colletotrichum</taxon>
        <taxon>Colletotrichum acutatum species complex</taxon>
    </lineage>
</organism>
<dbReference type="Proteomes" id="UP000830671">
    <property type="component" value="Chromosome 3"/>
</dbReference>
<accession>A0A9Q8WEM8</accession>
<dbReference type="Pfam" id="PF12223">
    <property type="entry name" value="DUF3602"/>
    <property type="match status" value="1"/>
</dbReference>
<name>A0A9Q8WEM8_9PEZI</name>
<dbReference type="InterPro" id="IPR053203">
    <property type="entry name" value="Cisplatin_resist-associated"/>
</dbReference>
<feature type="compositionally biased region" description="Basic and acidic residues" evidence="1">
    <location>
        <begin position="423"/>
        <end position="439"/>
    </location>
</feature>
<evidence type="ECO:0000313" key="2">
    <source>
        <dbReference type="EMBL" id="UQC79820.1"/>
    </source>
</evidence>
<dbReference type="InterPro" id="IPR022024">
    <property type="entry name" value="DUF3602"/>
</dbReference>
<dbReference type="KEGG" id="clup:CLUP02_05300"/>